<dbReference type="EMBL" id="JAIZAY010000008">
    <property type="protein sequence ID" value="KAJ8037756.1"/>
    <property type="molecule type" value="Genomic_DNA"/>
</dbReference>
<accession>A0A9Q1HA20</accession>
<dbReference type="PANTHER" id="PTHR13080:SF20">
    <property type="entry name" value="ATP SYNTHASE SUBUNIT F, MITOCHONDRIAL-RELATED"/>
    <property type="match status" value="1"/>
</dbReference>
<dbReference type="Pfam" id="PF10206">
    <property type="entry name" value="WRW"/>
    <property type="match status" value="1"/>
</dbReference>
<feature type="transmembrane region" description="Helical" evidence="10">
    <location>
        <begin position="55"/>
        <end position="73"/>
    </location>
</feature>
<dbReference type="AlphaFoldDB" id="A0A9Q1HA20"/>
<evidence type="ECO:0000256" key="4">
    <source>
        <dbReference type="ARBA" id="ARBA00022547"/>
    </source>
</evidence>
<proteinExistence type="inferred from homology"/>
<keyword evidence="9" id="KW-0066">ATP synthesis</keyword>
<comment type="similarity">
    <text evidence="2">Belongs to the ATPase F chain family.</text>
</comment>
<evidence type="ECO:0000313" key="12">
    <source>
        <dbReference type="Proteomes" id="UP001152320"/>
    </source>
</evidence>
<evidence type="ECO:0000256" key="1">
    <source>
        <dbReference type="ARBA" id="ARBA00004325"/>
    </source>
</evidence>
<dbReference type="OrthoDB" id="8921675at2759"/>
<keyword evidence="10" id="KW-1133">Transmembrane helix</keyword>
<organism evidence="11 12">
    <name type="scientific">Holothuria leucospilota</name>
    <name type="common">Black long sea cucumber</name>
    <name type="synonym">Mertensiothuria leucospilota</name>
    <dbReference type="NCBI Taxonomy" id="206669"/>
    <lineage>
        <taxon>Eukaryota</taxon>
        <taxon>Metazoa</taxon>
        <taxon>Echinodermata</taxon>
        <taxon>Eleutherozoa</taxon>
        <taxon>Echinozoa</taxon>
        <taxon>Holothuroidea</taxon>
        <taxon>Aspidochirotacea</taxon>
        <taxon>Aspidochirotida</taxon>
        <taxon>Holothuriidae</taxon>
        <taxon>Holothuria</taxon>
    </lineage>
</organism>
<keyword evidence="7" id="KW-0496">Mitochondrion</keyword>
<reference evidence="11" key="1">
    <citation type="submission" date="2021-10" db="EMBL/GenBank/DDBJ databases">
        <title>Tropical sea cucumber genome reveals ecological adaptation and Cuvierian tubules defense mechanism.</title>
        <authorList>
            <person name="Chen T."/>
        </authorList>
    </citation>
    <scope>NUCLEOTIDE SEQUENCE</scope>
    <source>
        <strain evidence="11">Nanhai2018</strain>
        <tissue evidence="11">Muscle</tissue>
    </source>
</reference>
<keyword evidence="8 10" id="KW-0472">Membrane</keyword>
<comment type="caution">
    <text evidence="11">The sequence shown here is derived from an EMBL/GenBank/DDBJ whole genome shotgun (WGS) entry which is preliminary data.</text>
</comment>
<evidence type="ECO:0000256" key="8">
    <source>
        <dbReference type="ARBA" id="ARBA00023136"/>
    </source>
</evidence>
<comment type="subcellular location">
    <subcellularLocation>
        <location evidence="1">Mitochondrion membrane</location>
    </subcellularLocation>
</comment>
<gene>
    <name evidence="11" type="ORF">HOLleu_18651</name>
</gene>
<keyword evidence="4" id="KW-0138">CF(0)</keyword>
<keyword evidence="10" id="KW-0812">Transmembrane</keyword>
<evidence type="ECO:0000256" key="2">
    <source>
        <dbReference type="ARBA" id="ARBA00005895"/>
    </source>
</evidence>
<name>A0A9Q1HA20_HOLLE</name>
<dbReference type="GO" id="GO:0031966">
    <property type="term" value="C:mitochondrial membrane"/>
    <property type="evidence" value="ECO:0007669"/>
    <property type="project" value="UniProtKB-SubCell"/>
</dbReference>
<keyword evidence="5" id="KW-0375">Hydrogen ion transport</keyword>
<dbReference type="GO" id="GO:0046933">
    <property type="term" value="F:proton-transporting ATP synthase activity, rotational mechanism"/>
    <property type="evidence" value="ECO:0007669"/>
    <property type="project" value="TreeGrafter"/>
</dbReference>
<evidence type="ECO:0000256" key="5">
    <source>
        <dbReference type="ARBA" id="ARBA00022781"/>
    </source>
</evidence>
<evidence type="ECO:0000256" key="10">
    <source>
        <dbReference type="SAM" id="Phobius"/>
    </source>
</evidence>
<protein>
    <submittedName>
        <fullName evidence="11">ATP synthase subunit f, mitochondrial</fullName>
    </submittedName>
</protein>
<evidence type="ECO:0000256" key="7">
    <source>
        <dbReference type="ARBA" id="ARBA00023128"/>
    </source>
</evidence>
<dbReference type="PANTHER" id="PTHR13080">
    <property type="entry name" value="ATP SYNTHASE F CHAIN, MITOCHONDRIAL-RELATED"/>
    <property type="match status" value="1"/>
</dbReference>
<dbReference type="GO" id="GO:0042776">
    <property type="term" value="P:proton motive force-driven mitochondrial ATP synthesis"/>
    <property type="evidence" value="ECO:0007669"/>
    <property type="project" value="TreeGrafter"/>
</dbReference>
<dbReference type="GO" id="GO:0045259">
    <property type="term" value="C:proton-transporting ATP synthase complex"/>
    <property type="evidence" value="ECO:0007669"/>
    <property type="project" value="UniProtKB-KW"/>
</dbReference>
<evidence type="ECO:0000256" key="3">
    <source>
        <dbReference type="ARBA" id="ARBA00022448"/>
    </source>
</evidence>
<keyword evidence="6" id="KW-0406">Ion transport</keyword>
<evidence type="ECO:0000256" key="9">
    <source>
        <dbReference type="ARBA" id="ARBA00023310"/>
    </source>
</evidence>
<dbReference type="Proteomes" id="UP001152320">
    <property type="component" value="Chromosome 8"/>
</dbReference>
<sequence>MADKAVAELPLRDVKLSQLPKWLGSCNFSPVGIFRAVQRGRNRYHAKYINVVKPSFAPVAQFLAVFMLMSYTWRFKGEKHHRLSKYHW</sequence>
<dbReference type="InterPro" id="IPR019344">
    <property type="entry name" value="F1F0-ATPsyn_F_prd"/>
</dbReference>
<evidence type="ECO:0000256" key="6">
    <source>
        <dbReference type="ARBA" id="ARBA00023065"/>
    </source>
</evidence>
<keyword evidence="3" id="KW-0813">Transport</keyword>
<keyword evidence="12" id="KW-1185">Reference proteome</keyword>
<evidence type="ECO:0000313" key="11">
    <source>
        <dbReference type="EMBL" id="KAJ8037756.1"/>
    </source>
</evidence>